<proteinExistence type="predicted"/>
<evidence type="ECO:0000256" key="1">
    <source>
        <dbReference type="SAM" id="MobiDB-lite"/>
    </source>
</evidence>
<organism evidence="3 4">
    <name type="scientific">Microbacterium trichothecenolyticum</name>
    <name type="common">Aureobacterium trichothecenolyticum</name>
    <dbReference type="NCBI Taxonomy" id="69370"/>
    <lineage>
        <taxon>Bacteria</taxon>
        <taxon>Bacillati</taxon>
        <taxon>Actinomycetota</taxon>
        <taxon>Actinomycetes</taxon>
        <taxon>Micrococcales</taxon>
        <taxon>Microbacteriaceae</taxon>
        <taxon>Microbacterium</taxon>
    </lineage>
</organism>
<gene>
    <name evidence="3" type="ORF">QE412_001937</name>
</gene>
<accession>A0ABU0TWP3</accession>
<feature type="transmembrane region" description="Helical" evidence="2">
    <location>
        <begin position="50"/>
        <end position="72"/>
    </location>
</feature>
<keyword evidence="3" id="KW-0418">Kinase</keyword>
<feature type="compositionally biased region" description="Basic and acidic residues" evidence="1">
    <location>
        <begin position="157"/>
        <end position="166"/>
    </location>
</feature>
<evidence type="ECO:0000256" key="2">
    <source>
        <dbReference type="SAM" id="Phobius"/>
    </source>
</evidence>
<sequence>MTSEPRPAGVTPPVAVVLAAVSFLALSIAALGVVSLVLDADVIPVRGLGAIPGVIGQVVAVSVFAGVLWWGLRAEPPGYLTAVPCAIGAFVGEIVGLVVGSVVTGADPTRGLAAAESIALGFPGAVIAAAGLVAGAFGVLLVRGGPRSSGGGGRGSEGTRDPEPDR</sequence>
<evidence type="ECO:0000313" key="4">
    <source>
        <dbReference type="Proteomes" id="UP001226691"/>
    </source>
</evidence>
<dbReference type="EMBL" id="JAUTBF010000001">
    <property type="protein sequence ID" value="MDQ1123364.1"/>
    <property type="molecule type" value="Genomic_DNA"/>
</dbReference>
<feature type="region of interest" description="Disordered" evidence="1">
    <location>
        <begin position="146"/>
        <end position="166"/>
    </location>
</feature>
<dbReference type="GO" id="GO:0016301">
    <property type="term" value="F:kinase activity"/>
    <property type="evidence" value="ECO:0007669"/>
    <property type="project" value="UniProtKB-KW"/>
</dbReference>
<keyword evidence="2" id="KW-0472">Membrane</keyword>
<keyword evidence="2" id="KW-1133">Transmembrane helix</keyword>
<feature type="transmembrane region" description="Helical" evidence="2">
    <location>
        <begin position="12"/>
        <end position="38"/>
    </location>
</feature>
<dbReference type="RefSeq" id="WP_307482790.1">
    <property type="nucleotide sequence ID" value="NZ_JAUTBF010000001.1"/>
</dbReference>
<feature type="transmembrane region" description="Helical" evidence="2">
    <location>
        <begin position="79"/>
        <end position="106"/>
    </location>
</feature>
<feature type="transmembrane region" description="Helical" evidence="2">
    <location>
        <begin position="118"/>
        <end position="142"/>
    </location>
</feature>
<reference evidence="3 4" key="1">
    <citation type="submission" date="2023-07" db="EMBL/GenBank/DDBJ databases">
        <title>Functional and genomic diversity of the sorghum phyllosphere microbiome.</title>
        <authorList>
            <person name="Shade A."/>
        </authorList>
    </citation>
    <scope>NUCLEOTIDE SEQUENCE [LARGE SCALE GENOMIC DNA]</scope>
    <source>
        <strain evidence="3 4">SORGH_AS_1207</strain>
    </source>
</reference>
<name>A0ABU0TWP3_MICTR</name>
<feature type="compositionally biased region" description="Gly residues" evidence="1">
    <location>
        <begin position="147"/>
        <end position="156"/>
    </location>
</feature>
<keyword evidence="2" id="KW-0812">Transmembrane</keyword>
<evidence type="ECO:0000313" key="3">
    <source>
        <dbReference type="EMBL" id="MDQ1123364.1"/>
    </source>
</evidence>
<dbReference type="Proteomes" id="UP001226691">
    <property type="component" value="Unassembled WGS sequence"/>
</dbReference>
<keyword evidence="3" id="KW-0808">Transferase</keyword>
<comment type="caution">
    <text evidence="3">The sequence shown here is derived from an EMBL/GenBank/DDBJ whole genome shotgun (WGS) entry which is preliminary data.</text>
</comment>
<protein>
    <submittedName>
        <fullName evidence="3">LytS/YehU family sensor histidine kinase</fullName>
    </submittedName>
</protein>
<keyword evidence="4" id="KW-1185">Reference proteome</keyword>